<keyword evidence="4" id="KW-1185">Reference proteome</keyword>
<comment type="caution">
    <text evidence="2">The sequence shown here is derived from an EMBL/GenBank/DDBJ whole genome shotgun (WGS) entry which is preliminary data.</text>
</comment>
<feature type="region of interest" description="Disordered" evidence="1">
    <location>
        <begin position="64"/>
        <end position="83"/>
    </location>
</feature>
<gene>
    <name evidence="2" type="ORF">GPM918_LOCUS43080</name>
    <name evidence="3" type="ORF">SRO942_LOCUS44473</name>
</gene>
<evidence type="ECO:0000313" key="3">
    <source>
        <dbReference type="EMBL" id="CAF4493822.1"/>
    </source>
</evidence>
<sequence length="83" mass="9852">PAEMQSSCTREIPKNDILSLLMQDQEKEQPEPIQKGSLEKSGLYTHYYRHRDKCSYCTPELEEEKQQKMEEKQQQFQALDDSK</sequence>
<proteinExistence type="predicted"/>
<evidence type="ECO:0000256" key="1">
    <source>
        <dbReference type="SAM" id="MobiDB-lite"/>
    </source>
</evidence>
<evidence type="ECO:0000313" key="2">
    <source>
        <dbReference type="EMBL" id="CAF1610997.1"/>
    </source>
</evidence>
<protein>
    <submittedName>
        <fullName evidence="2">Uncharacterized protein</fullName>
    </submittedName>
</protein>
<name>A0A816BJH1_9BILA</name>
<feature type="compositionally biased region" description="Basic and acidic residues" evidence="1">
    <location>
        <begin position="64"/>
        <end position="73"/>
    </location>
</feature>
<dbReference type="EMBL" id="CAJNOQ010038036">
    <property type="protein sequence ID" value="CAF1610997.1"/>
    <property type="molecule type" value="Genomic_DNA"/>
</dbReference>
<evidence type="ECO:0000313" key="4">
    <source>
        <dbReference type="Proteomes" id="UP000663829"/>
    </source>
</evidence>
<accession>A0A816BJH1</accession>
<dbReference type="Proteomes" id="UP000663829">
    <property type="component" value="Unassembled WGS sequence"/>
</dbReference>
<feature type="non-terminal residue" evidence="2">
    <location>
        <position position="1"/>
    </location>
</feature>
<organism evidence="2 4">
    <name type="scientific">Didymodactylos carnosus</name>
    <dbReference type="NCBI Taxonomy" id="1234261"/>
    <lineage>
        <taxon>Eukaryota</taxon>
        <taxon>Metazoa</taxon>
        <taxon>Spiralia</taxon>
        <taxon>Gnathifera</taxon>
        <taxon>Rotifera</taxon>
        <taxon>Eurotatoria</taxon>
        <taxon>Bdelloidea</taxon>
        <taxon>Philodinida</taxon>
        <taxon>Philodinidae</taxon>
        <taxon>Didymodactylos</taxon>
    </lineage>
</organism>
<dbReference type="AlphaFoldDB" id="A0A816BJH1"/>
<reference evidence="2" key="1">
    <citation type="submission" date="2021-02" db="EMBL/GenBank/DDBJ databases">
        <authorList>
            <person name="Nowell W R."/>
        </authorList>
    </citation>
    <scope>NUCLEOTIDE SEQUENCE</scope>
</reference>
<dbReference type="Proteomes" id="UP000681722">
    <property type="component" value="Unassembled WGS sequence"/>
</dbReference>
<dbReference type="EMBL" id="CAJOBC010104784">
    <property type="protein sequence ID" value="CAF4493822.1"/>
    <property type="molecule type" value="Genomic_DNA"/>
</dbReference>